<feature type="domain" description="Nitroreductase" evidence="1">
    <location>
        <begin position="106"/>
        <end position="237"/>
    </location>
</feature>
<dbReference type="EMBL" id="JBBKZV010000017">
    <property type="protein sequence ID" value="MEJ8824900.1"/>
    <property type="molecule type" value="Genomic_DNA"/>
</dbReference>
<dbReference type="SUPFAM" id="SSF55469">
    <property type="entry name" value="FMN-dependent nitroreductase-like"/>
    <property type="match status" value="2"/>
</dbReference>
<dbReference type="InterPro" id="IPR029479">
    <property type="entry name" value="Nitroreductase"/>
</dbReference>
<feature type="domain" description="Nitroreductase" evidence="1">
    <location>
        <begin position="418"/>
        <end position="551"/>
    </location>
</feature>
<gene>
    <name evidence="2" type="ORF">WKW80_23200</name>
</gene>
<dbReference type="CDD" id="cd02142">
    <property type="entry name" value="McbC_SagB-like_oxidoreductase"/>
    <property type="match status" value="2"/>
</dbReference>
<name>A0ABU8W4C8_9BURK</name>
<dbReference type="Pfam" id="PF00881">
    <property type="entry name" value="Nitroreductase"/>
    <property type="match status" value="2"/>
</dbReference>
<reference evidence="2 3" key="1">
    <citation type="submission" date="2024-03" db="EMBL/GenBank/DDBJ databases">
        <title>Novel species of the genus Variovorax.</title>
        <authorList>
            <person name="Liu Q."/>
            <person name="Xin Y.-H."/>
        </authorList>
    </citation>
    <scope>NUCLEOTIDE SEQUENCE [LARGE SCALE GENOMIC DNA]</scope>
    <source>
        <strain evidence="2 3">KACC 18501</strain>
    </source>
</reference>
<evidence type="ECO:0000313" key="3">
    <source>
        <dbReference type="Proteomes" id="UP001363010"/>
    </source>
</evidence>
<dbReference type="RefSeq" id="WP_340365923.1">
    <property type="nucleotide sequence ID" value="NZ_JBBKZV010000017.1"/>
</dbReference>
<keyword evidence="3" id="KW-1185">Reference proteome</keyword>
<dbReference type="PANTHER" id="PTHR42741:SF3">
    <property type="entry name" value="NITROREDUCTASE FAMILY PROTEIN"/>
    <property type="match status" value="1"/>
</dbReference>
<evidence type="ECO:0000259" key="1">
    <source>
        <dbReference type="Pfam" id="PF00881"/>
    </source>
</evidence>
<dbReference type="Proteomes" id="UP001363010">
    <property type="component" value="Unassembled WGS sequence"/>
</dbReference>
<protein>
    <submittedName>
        <fullName evidence="2">SagB/ThcOx family dehydrogenase</fullName>
    </submittedName>
</protein>
<dbReference type="PANTHER" id="PTHR42741">
    <property type="entry name" value="NITROREDUCTASE FAMILY PROTEIN"/>
    <property type="match status" value="1"/>
</dbReference>
<dbReference type="Gene3D" id="3.40.109.10">
    <property type="entry name" value="NADH Oxidase"/>
    <property type="match status" value="2"/>
</dbReference>
<dbReference type="InterPro" id="IPR000415">
    <property type="entry name" value="Nitroreductase-like"/>
</dbReference>
<organism evidence="2 3">
    <name type="scientific">Variovorax humicola</name>
    <dbReference type="NCBI Taxonomy" id="1769758"/>
    <lineage>
        <taxon>Bacteria</taxon>
        <taxon>Pseudomonadati</taxon>
        <taxon>Pseudomonadota</taxon>
        <taxon>Betaproteobacteria</taxon>
        <taxon>Burkholderiales</taxon>
        <taxon>Comamonadaceae</taxon>
        <taxon>Variovorax</taxon>
    </lineage>
</organism>
<evidence type="ECO:0000313" key="2">
    <source>
        <dbReference type="EMBL" id="MEJ8824900.1"/>
    </source>
</evidence>
<proteinExistence type="predicted"/>
<dbReference type="InterPro" id="IPR020051">
    <property type="entry name" value="SagB-type_dehydrogenase"/>
</dbReference>
<sequence length="579" mass="64500">MHDADKFEAVLRYHERTKHQFHRYARFAGTLDWVNQPNPFRRYEGAPLIQLPILGADEEPLSPPYEEIYRRVAVPSAPLTVRSLSRLFEYALALSAWKQAGSTRWALRSNPSSGNLHPTEGYLLIGVVPGLAPAPGLYHYAPREHGLERRANGSAEWFAQLMREFPPEAFLVGLSSIHWREAWKYGERAFRYCQHDAGHAIGTLRIAAGTLGWSAVVLHGLADECIEALLGLDRTEDFAGAEREQPELVMLVWPNDAGAPRCADAHRALPLGLDPLLVRELTKQGWYGTANRLSHDDPVAWTVIDEVALASRKPIGEQYGLDLFDAPAPAHRTAAFPGGLTAGQIIRQRRSLLACDGQTSITAEHFYGMLARVMPRVELAANRRPLPWDAIAWEPRIHLAMFVHRVDGLDPGLYLLVRDLDKLEKLKRAMHQRFDWSKPPGCPADLPLHRLESGDARQLATQVSCFQDIAGDGVFSLGMIAEYQDALSAHGPWFYRRLFWETGVIGQVLYLEAEAAGIGATGIGCFFDDPVHRVFGFSDLEFQSLYHFTIGGPVEDSRLTTLAPYGVQPEELGRGADLA</sequence>
<comment type="caution">
    <text evidence="2">The sequence shown here is derived from an EMBL/GenBank/DDBJ whole genome shotgun (WGS) entry which is preliminary data.</text>
</comment>
<accession>A0ABU8W4C8</accession>
<dbReference type="NCBIfam" id="TIGR03605">
    <property type="entry name" value="antibiot_sagB"/>
    <property type="match status" value="1"/>
</dbReference>